<protein>
    <recommendedName>
        <fullName evidence="3">Oxidoreductase</fullName>
    </recommendedName>
</protein>
<sequence>MTLIDRTGMPIEDTCWYQKDDALEQTPRSIVRLADWQAYRSQFGQRAAGTWVQGDQEVADLISVLGDVDVIVIEFPKSRDGRGFSLARLLRERHHYEGDVRAAGPLLPDQFSMLIQCGYTSLISPPSVPLGRWQEAAATQRVSRPRTLLDRLTQER</sequence>
<proteinExistence type="predicted"/>
<evidence type="ECO:0000313" key="1">
    <source>
        <dbReference type="EMBL" id="EIN02183.1"/>
    </source>
</evidence>
<gene>
    <name evidence="1" type="ORF">WQE_05092</name>
</gene>
<reference evidence="1 2" key="1">
    <citation type="journal article" date="2012" name="J. Bacteriol.">
        <title>Draft Genome Sequence of the Soil Bacterium Burkholderia terrae Strain BS001, Which Interacts with Fungal Surface Structures.</title>
        <authorList>
            <person name="Nazir R."/>
            <person name="Hansen M.A."/>
            <person name="Sorensen S."/>
            <person name="van Elsas J.D."/>
        </authorList>
    </citation>
    <scope>NUCLEOTIDE SEQUENCE [LARGE SCALE GENOMIC DNA]</scope>
    <source>
        <strain evidence="1 2">BS001</strain>
    </source>
</reference>
<comment type="caution">
    <text evidence="1">The sequence shown here is derived from an EMBL/GenBank/DDBJ whole genome shotgun (WGS) entry which is preliminary data.</text>
</comment>
<organism evidence="1 2">
    <name type="scientific">Paraburkholderia hospita</name>
    <dbReference type="NCBI Taxonomy" id="169430"/>
    <lineage>
        <taxon>Bacteria</taxon>
        <taxon>Pseudomonadati</taxon>
        <taxon>Pseudomonadota</taxon>
        <taxon>Betaproteobacteria</taxon>
        <taxon>Burkholderiales</taxon>
        <taxon>Burkholderiaceae</taxon>
        <taxon>Paraburkholderia</taxon>
    </lineage>
</organism>
<dbReference type="InterPro" id="IPR008318">
    <property type="entry name" value="UCP030820"/>
</dbReference>
<dbReference type="Pfam" id="PF06073">
    <property type="entry name" value="DUF934"/>
    <property type="match status" value="1"/>
</dbReference>
<evidence type="ECO:0008006" key="3">
    <source>
        <dbReference type="Google" id="ProtNLM"/>
    </source>
</evidence>
<dbReference type="EMBL" id="AKAU01000040">
    <property type="protein sequence ID" value="EIN02183.1"/>
    <property type="molecule type" value="Genomic_DNA"/>
</dbReference>
<dbReference type="RefSeq" id="WP_007578424.1">
    <property type="nucleotide sequence ID" value="NZ_AKAU01000040.1"/>
</dbReference>
<keyword evidence="2" id="KW-1185">Reference proteome</keyword>
<accession>A0ABN0FTM1</accession>
<name>A0ABN0FTM1_9BURK</name>
<evidence type="ECO:0000313" key="2">
    <source>
        <dbReference type="Proteomes" id="UP000004980"/>
    </source>
</evidence>
<dbReference type="Proteomes" id="UP000004980">
    <property type="component" value="Unassembled WGS sequence"/>
</dbReference>